<comment type="caution">
    <text evidence="1">The sequence shown here is derived from an EMBL/GenBank/DDBJ whole genome shotgun (WGS) entry which is preliminary data.</text>
</comment>
<dbReference type="EMBL" id="RBKU01000001">
    <property type="protein sequence ID" value="RKR85766.1"/>
    <property type="molecule type" value="Genomic_DNA"/>
</dbReference>
<protein>
    <recommendedName>
        <fullName evidence="3">VWFA domain-containing protein</fullName>
    </recommendedName>
</protein>
<evidence type="ECO:0000313" key="1">
    <source>
        <dbReference type="EMBL" id="RKR85766.1"/>
    </source>
</evidence>
<dbReference type="RefSeq" id="WP_147425765.1">
    <property type="nucleotide sequence ID" value="NZ_RBKU01000001.1"/>
</dbReference>
<dbReference type="AlphaFoldDB" id="A0A495J9Q9"/>
<organism evidence="1 2">
    <name type="scientific">Mucilaginibacter gracilis</name>
    <dbReference type="NCBI Taxonomy" id="423350"/>
    <lineage>
        <taxon>Bacteria</taxon>
        <taxon>Pseudomonadati</taxon>
        <taxon>Bacteroidota</taxon>
        <taxon>Sphingobacteriia</taxon>
        <taxon>Sphingobacteriales</taxon>
        <taxon>Sphingobacteriaceae</taxon>
        <taxon>Mucilaginibacter</taxon>
    </lineage>
</organism>
<accession>A0A495J9Q9</accession>
<dbReference type="PROSITE" id="PS51257">
    <property type="entry name" value="PROKAR_LIPOPROTEIN"/>
    <property type="match status" value="1"/>
</dbReference>
<evidence type="ECO:0008006" key="3">
    <source>
        <dbReference type="Google" id="ProtNLM"/>
    </source>
</evidence>
<reference evidence="1 2" key="1">
    <citation type="submission" date="2018-10" db="EMBL/GenBank/DDBJ databases">
        <title>Genomic Encyclopedia of Archaeal and Bacterial Type Strains, Phase II (KMG-II): from individual species to whole genera.</title>
        <authorList>
            <person name="Goeker M."/>
        </authorList>
    </citation>
    <scope>NUCLEOTIDE SEQUENCE [LARGE SCALE GENOMIC DNA]</scope>
    <source>
        <strain evidence="1 2">DSM 18602</strain>
    </source>
</reference>
<dbReference type="OrthoDB" id="5365915at2"/>
<name>A0A495J9Q9_9SPHI</name>
<sequence>MVNQRLMIRKLQGSSLTLISHYLPIVLVSCILCSGCSLSEKKRRVITVLLDYSASSSEKVLDNYINVVDKDIFASMGPNDCLTVMPIDQASVREPVKLVYEDLTGIKFNRKNDGFAHAQDSIQTRIAAYIKNKQPVIESTLRDQRIKRRDYLYYTDILGALRQTDNMLEVTPQISQWEECKNFVIGRTHYTSENVIVILSDMIQDTPECSFNSRAALNYRQAGKYLQELKSSNKMPDLKKCKVFIIGATGRNAVQIDNIRSFWQTYFQMSNADLQAYGYNVEDKLTKYLASNDN</sequence>
<keyword evidence="2" id="KW-1185">Reference proteome</keyword>
<proteinExistence type="predicted"/>
<gene>
    <name evidence="1" type="ORF">BDD43_6041</name>
</gene>
<dbReference type="Proteomes" id="UP000268007">
    <property type="component" value="Unassembled WGS sequence"/>
</dbReference>
<evidence type="ECO:0000313" key="2">
    <source>
        <dbReference type="Proteomes" id="UP000268007"/>
    </source>
</evidence>